<sequence>MQDLNDLYLFAKVVEHRGFSPAGRALGIPKSTLSRRVSLLEERLGVRLLQRSTRRFTVTEVGQDYYQHCLAMVAEAEAAQEAVDRVQAEPRGLIRVSCPIPLSLTTVAPLVARFLAQHPGVRIHYEVTGRRVDVIEEGFDVAIRVRPPPLENSDLVMKVLGESVSVLVGSPVLLNRLGRPQSPSDLSRFESLGMILTVGEHAWRLTGPDGTVQDVPHQPRLTTDDMETLRQAALEGVGIVQLPDYIVAHDIADGGLEVLLPDWSAARGITHAVFPSRRGLLPAVRHFIDFLADEMRDT</sequence>
<dbReference type="Pfam" id="PF03466">
    <property type="entry name" value="LysR_substrate"/>
    <property type="match status" value="1"/>
</dbReference>
<dbReference type="Pfam" id="PF00126">
    <property type="entry name" value="HTH_1"/>
    <property type="match status" value="1"/>
</dbReference>
<gene>
    <name evidence="6" type="ORF">FHG66_19150</name>
</gene>
<reference evidence="6 7" key="1">
    <citation type="submission" date="2019-06" db="EMBL/GenBank/DDBJ databases">
        <title>YIM 131921 draft genome.</title>
        <authorList>
            <person name="Jiang L."/>
        </authorList>
    </citation>
    <scope>NUCLEOTIDE SEQUENCE [LARGE SCALE GENOMIC DNA]</scope>
    <source>
        <strain evidence="6 7">YIM 131921</strain>
    </source>
</reference>
<dbReference type="Gene3D" id="3.40.190.290">
    <property type="match status" value="1"/>
</dbReference>
<keyword evidence="4" id="KW-0804">Transcription</keyword>
<dbReference type="InterPro" id="IPR036388">
    <property type="entry name" value="WH-like_DNA-bd_sf"/>
</dbReference>
<dbReference type="SUPFAM" id="SSF53850">
    <property type="entry name" value="Periplasmic binding protein-like II"/>
    <property type="match status" value="1"/>
</dbReference>
<keyword evidence="7" id="KW-1185">Reference proteome</keyword>
<keyword evidence="3" id="KW-0238">DNA-binding</keyword>
<evidence type="ECO:0000259" key="5">
    <source>
        <dbReference type="PROSITE" id="PS50931"/>
    </source>
</evidence>
<comment type="caution">
    <text evidence="6">The sequence shown here is derived from an EMBL/GenBank/DDBJ whole genome shotgun (WGS) entry which is preliminary data.</text>
</comment>
<dbReference type="GO" id="GO:0006351">
    <property type="term" value="P:DNA-templated transcription"/>
    <property type="evidence" value="ECO:0007669"/>
    <property type="project" value="TreeGrafter"/>
</dbReference>
<dbReference type="RefSeq" id="WP_139078658.1">
    <property type="nucleotide sequence ID" value="NZ_VDFU01000038.1"/>
</dbReference>
<evidence type="ECO:0000256" key="2">
    <source>
        <dbReference type="ARBA" id="ARBA00023015"/>
    </source>
</evidence>
<feature type="domain" description="HTH lysR-type" evidence="5">
    <location>
        <begin position="1"/>
        <end position="59"/>
    </location>
</feature>
<dbReference type="GO" id="GO:0043565">
    <property type="term" value="F:sequence-specific DNA binding"/>
    <property type="evidence" value="ECO:0007669"/>
    <property type="project" value="TreeGrafter"/>
</dbReference>
<comment type="similarity">
    <text evidence="1">Belongs to the LysR transcriptional regulatory family.</text>
</comment>
<evidence type="ECO:0000256" key="4">
    <source>
        <dbReference type="ARBA" id="ARBA00023163"/>
    </source>
</evidence>
<dbReference type="InterPro" id="IPR058163">
    <property type="entry name" value="LysR-type_TF_proteobact-type"/>
</dbReference>
<dbReference type="Gene3D" id="1.10.10.10">
    <property type="entry name" value="Winged helix-like DNA-binding domain superfamily/Winged helix DNA-binding domain"/>
    <property type="match status" value="1"/>
</dbReference>
<dbReference type="CDD" id="cd08473">
    <property type="entry name" value="PBP2_CrgA_like_4"/>
    <property type="match status" value="1"/>
</dbReference>
<dbReference type="OrthoDB" id="9813056at2"/>
<dbReference type="InterPro" id="IPR036390">
    <property type="entry name" value="WH_DNA-bd_sf"/>
</dbReference>
<protein>
    <submittedName>
        <fullName evidence="6">LysR family transcriptional regulator</fullName>
    </submittedName>
</protein>
<dbReference type="PANTHER" id="PTHR30537:SF31">
    <property type="entry name" value="TRANSCRIPTIONAL REGULATOR, LYSR FAMILY"/>
    <property type="match status" value="1"/>
</dbReference>
<keyword evidence="2" id="KW-0805">Transcription regulation</keyword>
<evidence type="ECO:0000256" key="1">
    <source>
        <dbReference type="ARBA" id="ARBA00009437"/>
    </source>
</evidence>
<dbReference type="SUPFAM" id="SSF46785">
    <property type="entry name" value="Winged helix' DNA-binding domain"/>
    <property type="match status" value="1"/>
</dbReference>
<dbReference type="PROSITE" id="PS50931">
    <property type="entry name" value="HTH_LYSR"/>
    <property type="match status" value="1"/>
</dbReference>
<dbReference type="InterPro" id="IPR005119">
    <property type="entry name" value="LysR_subst-bd"/>
</dbReference>
<organism evidence="6 7">
    <name type="scientific">Rubellimicrobium rubrum</name>
    <dbReference type="NCBI Taxonomy" id="2585369"/>
    <lineage>
        <taxon>Bacteria</taxon>
        <taxon>Pseudomonadati</taxon>
        <taxon>Pseudomonadota</taxon>
        <taxon>Alphaproteobacteria</taxon>
        <taxon>Rhodobacterales</taxon>
        <taxon>Roseobacteraceae</taxon>
        <taxon>Rubellimicrobium</taxon>
    </lineage>
</organism>
<dbReference type="FunFam" id="1.10.10.10:FF:000001">
    <property type="entry name" value="LysR family transcriptional regulator"/>
    <property type="match status" value="1"/>
</dbReference>
<dbReference type="InterPro" id="IPR000847">
    <property type="entry name" value="LysR_HTH_N"/>
</dbReference>
<dbReference type="EMBL" id="VDFU01000038">
    <property type="protein sequence ID" value="TNC46261.1"/>
    <property type="molecule type" value="Genomic_DNA"/>
</dbReference>
<proteinExistence type="inferred from homology"/>
<evidence type="ECO:0000256" key="3">
    <source>
        <dbReference type="ARBA" id="ARBA00023125"/>
    </source>
</evidence>
<dbReference type="Proteomes" id="UP000305887">
    <property type="component" value="Unassembled WGS sequence"/>
</dbReference>
<dbReference type="PANTHER" id="PTHR30537">
    <property type="entry name" value="HTH-TYPE TRANSCRIPTIONAL REGULATOR"/>
    <property type="match status" value="1"/>
</dbReference>
<accession>A0A5C4MLR9</accession>
<evidence type="ECO:0000313" key="6">
    <source>
        <dbReference type="EMBL" id="TNC46261.1"/>
    </source>
</evidence>
<evidence type="ECO:0000313" key="7">
    <source>
        <dbReference type="Proteomes" id="UP000305887"/>
    </source>
</evidence>
<dbReference type="GO" id="GO:0003700">
    <property type="term" value="F:DNA-binding transcription factor activity"/>
    <property type="evidence" value="ECO:0007669"/>
    <property type="project" value="InterPro"/>
</dbReference>
<name>A0A5C4MLR9_9RHOB</name>
<dbReference type="AlphaFoldDB" id="A0A5C4MLR9"/>